<name>A0A937JXX6_9BACT</name>
<gene>
    <name evidence="7" type="ORF">JL102_07135</name>
</gene>
<organism evidence="7 8">
    <name type="scientific">Fulvivirga sediminis</name>
    <dbReference type="NCBI Taxonomy" id="2803949"/>
    <lineage>
        <taxon>Bacteria</taxon>
        <taxon>Pseudomonadati</taxon>
        <taxon>Bacteroidota</taxon>
        <taxon>Cytophagia</taxon>
        <taxon>Cytophagales</taxon>
        <taxon>Fulvivirgaceae</taxon>
        <taxon>Fulvivirga</taxon>
    </lineage>
</organism>
<accession>A0A937JXX6</accession>
<feature type="domain" description="HTTM-like" evidence="6">
    <location>
        <begin position="5"/>
        <end position="276"/>
    </location>
</feature>
<reference evidence="7" key="1">
    <citation type="submission" date="2021-01" db="EMBL/GenBank/DDBJ databases">
        <title>Fulvivirga kasyanovii gen. nov., sp nov., a novel member of the phylum Bacteroidetes isolated from seawater in a mussel farm.</title>
        <authorList>
            <person name="Zhao L.-H."/>
            <person name="Wang Z.-J."/>
        </authorList>
    </citation>
    <scope>NUCLEOTIDE SEQUENCE</scope>
    <source>
        <strain evidence="7">2943</strain>
    </source>
</reference>
<sequence>MNTYAKNVHTNIYGLARALMALSLLITFLFSDNGRSFPNELFSPSHDTLSWNFFAIMGHNNLTLSVVIACVILLWVISGYLPQLSCFLHAWIAISYFNVALVIEGGDQIAQILSIFIIPIAITDPRLNHWYAPDQTFFKRPGFFLRYFAYSSALIIQLQMSLLYFFAFVDKFGVDEWRNGTAFYYWFNHTPFGADDWLKSLFGWVVADPFLGRVLDWGVLALEAALFAAIFMEQKKKKRMLYAAIIFHFAIILVHGLGSFFFAMAAGLILYLHPIDHEYSWSAIVDSIKGLRAKRPTLLMTNKLSRLLSRSNQ</sequence>
<dbReference type="PANTHER" id="PTHR39535:SF2">
    <property type="entry name" value="HTTM DOMAIN-CONTAINING PROTEIN"/>
    <property type="match status" value="1"/>
</dbReference>
<dbReference type="EMBL" id="JAESIY010000003">
    <property type="protein sequence ID" value="MBL3655898.1"/>
    <property type="molecule type" value="Genomic_DNA"/>
</dbReference>
<keyword evidence="3 5" id="KW-1133">Transmembrane helix</keyword>
<evidence type="ECO:0000313" key="8">
    <source>
        <dbReference type="Proteomes" id="UP000659388"/>
    </source>
</evidence>
<keyword evidence="4 5" id="KW-0472">Membrane</keyword>
<feature type="transmembrane region" description="Helical" evidence="5">
    <location>
        <begin position="244"/>
        <end position="272"/>
    </location>
</feature>
<feature type="transmembrane region" description="Helical" evidence="5">
    <location>
        <begin position="147"/>
        <end position="169"/>
    </location>
</feature>
<dbReference type="Proteomes" id="UP000659388">
    <property type="component" value="Unassembled WGS sequence"/>
</dbReference>
<dbReference type="PANTHER" id="PTHR39535">
    <property type="entry name" value="SPORULATION-DELAYING PROTEIN SDPB"/>
    <property type="match status" value="1"/>
</dbReference>
<protein>
    <recommendedName>
        <fullName evidence="6">HTTM-like domain-containing protein</fullName>
    </recommendedName>
</protein>
<evidence type="ECO:0000256" key="4">
    <source>
        <dbReference type="ARBA" id="ARBA00023136"/>
    </source>
</evidence>
<proteinExistence type="predicted"/>
<evidence type="ECO:0000256" key="1">
    <source>
        <dbReference type="ARBA" id="ARBA00004127"/>
    </source>
</evidence>
<evidence type="ECO:0000313" key="7">
    <source>
        <dbReference type="EMBL" id="MBL3655898.1"/>
    </source>
</evidence>
<evidence type="ECO:0000256" key="5">
    <source>
        <dbReference type="SAM" id="Phobius"/>
    </source>
</evidence>
<dbReference type="AlphaFoldDB" id="A0A937JXX6"/>
<feature type="transmembrane region" description="Helical" evidence="5">
    <location>
        <begin position="84"/>
        <end position="103"/>
    </location>
</feature>
<evidence type="ECO:0000256" key="2">
    <source>
        <dbReference type="ARBA" id="ARBA00022692"/>
    </source>
</evidence>
<feature type="transmembrane region" description="Helical" evidence="5">
    <location>
        <begin position="109"/>
        <end position="127"/>
    </location>
</feature>
<dbReference type="InterPro" id="IPR011020">
    <property type="entry name" value="HTTM-like"/>
</dbReference>
<dbReference type="InterPro" id="IPR052964">
    <property type="entry name" value="Sporulation_signal_mat"/>
</dbReference>
<dbReference type="RefSeq" id="WP_202243572.1">
    <property type="nucleotide sequence ID" value="NZ_JAESIY010000003.1"/>
</dbReference>
<feature type="transmembrane region" description="Helical" evidence="5">
    <location>
        <begin position="12"/>
        <end position="31"/>
    </location>
</feature>
<comment type="caution">
    <text evidence="7">The sequence shown here is derived from an EMBL/GenBank/DDBJ whole genome shotgun (WGS) entry which is preliminary data.</text>
</comment>
<evidence type="ECO:0000256" key="3">
    <source>
        <dbReference type="ARBA" id="ARBA00022989"/>
    </source>
</evidence>
<comment type="subcellular location">
    <subcellularLocation>
        <location evidence="1">Endomembrane system</location>
        <topology evidence="1">Multi-pass membrane protein</topology>
    </subcellularLocation>
</comment>
<keyword evidence="8" id="KW-1185">Reference proteome</keyword>
<dbReference type="GO" id="GO:0012505">
    <property type="term" value="C:endomembrane system"/>
    <property type="evidence" value="ECO:0007669"/>
    <property type="project" value="UniProtKB-SubCell"/>
</dbReference>
<keyword evidence="2 5" id="KW-0812">Transmembrane</keyword>
<dbReference type="SMART" id="SM00752">
    <property type="entry name" value="HTTM"/>
    <property type="match status" value="1"/>
</dbReference>
<feature type="transmembrane region" description="Helical" evidence="5">
    <location>
        <begin position="51"/>
        <end position="77"/>
    </location>
</feature>
<feature type="transmembrane region" description="Helical" evidence="5">
    <location>
        <begin position="214"/>
        <end position="232"/>
    </location>
</feature>
<evidence type="ECO:0000259" key="6">
    <source>
        <dbReference type="SMART" id="SM00752"/>
    </source>
</evidence>